<protein>
    <submittedName>
        <fullName evidence="10 11">Sugar transporter, putative</fullName>
        <ecNumber evidence="10">1.3.1.74</ecNumber>
    </submittedName>
</protein>
<accession>E0VNX8</accession>
<evidence type="ECO:0000256" key="3">
    <source>
        <dbReference type="ARBA" id="ARBA00022475"/>
    </source>
</evidence>
<keyword evidence="3" id="KW-1003">Cell membrane</keyword>
<evidence type="ECO:0000256" key="6">
    <source>
        <dbReference type="ARBA" id="ARBA00022989"/>
    </source>
</evidence>
<evidence type="ECO:0000259" key="9">
    <source>
        <dbReference type="PROSITE" id="PS50850"/>
    </source>
</evidence>
<dbReference type="OrthoDB" id="6612291at2759"/>
<evidence type="ECO:0000313" key="11">
    <source>
        <dbReference type="EnsemblMetazoa" id="PHUM347550-PA"/>
    </source>
</evidence>
<dbReference type="GeneID" id="8231909"/>
<dbReference type="InterPro" id="IPR005828">
    <property type="entry name" value="MFS_sugar_transport-like"/>
</dbReference>
<dbReference type="VEuPathDB" id="VectorBase:PHUM347550"/>
<feature type="transmembrane region" description="Helical" evidence="8">
    <location>
        <begin position="12"/>
        <end position="32"/>
    </location>
</feature>
<dbReference type="PANTHER" id="PTHR48021">
    <property type="match status" value="1"/>
</dbReference>
<dbReference type="FunFam" id="1.20.1250.20:FF:000218">
    <property type="entry name" value="facilitated trehalose transporter Tret1"/>
    <property type="match status" value="1"/>
</dbReference>
<proteinExistence type="predicted"/>
<feature type="transmembrane region" description="Helical" evidence="8">
    <location>
        <begin position="152"/>
        <end position="173"/>
    </location>
</feature>
<dbReference type="Pfam" id="PF00083">
    <property type="entry name" value="Sugar_tr"/>
    <property type="match status" value="1"/>
</dbReference>
<feature type="transmembrane region" description="Helical" evidence="8">
    <location>
        <begin position="185"/>
        <end position="203"/>
    </location>
</feature>
<dbReference type="OMA" id="WGSLCCI"/>
<dbReference type="InterPro" id="IPR020846">
    <property type="entry name" value="MFS_dom"/>
</dbReference>
<dbReference type="RefSeq" id="XP_002427822.1">
    <property type="nucleotide sequence ID" value="XM_002427777.1"/>
</dbReference>
<feature type="domain" description="Major facilitator superfamily (MFS) profile" evidence="9">
    <location>
        <begin position="47"/>
        <end position="489"/>
    </location>
</feature>
<keyword evidence="5 8" id="KW-0812">Transmembrane</keyword>
<evidence type="ECO:0000256" key="2">
    <source>
        <dbReference type="ARBA" id="ARBA00022448"/>
    </source>
</evidence>
<dbReference type="EC" id="1.3.1.74" evidence="10"/>
<reference evidence="11" key="3">
    <citation type="submission" date="2021-02" db="UniProtKB">
        <authorList>
            <consortium name="EnsemblMetazoa"/>
        </authorList>
    </citation>
    <scope>IDENTIFICATION</scope>
    <source>
        <strain evidence="11">USDA</strain>
    </source>
</reference>
<dbReference type="InterPro" id="IPR005829">
    <property type="entry name" value="Sugar_transporter_CS"/>
</dbReference>
<reference evidence="10" key="1">
    <citation type="submission" date="2007-04" db="EMBL/GenBank/DDBJ databases">
        <title>Annotation of Pediculus humanus corporis strain USDA.</title>
        <authorList>
            <person name="Kirkness E."/>
            <person name="Hannick L."/>
            <person name="Hass B."/>
            <person name="Bruggner R."/>
            <person name="Lawson D."/>
            <person name="Bidwell S."/>
            <person name="Joardar V."/>
            <person name="Caler E."/>
            <person name="Walenz B."/>
            <person name="Inman J."/>
            <person name="Schobel S."/>
            <person name="Galinsky K."/>
            <person name="Amedeo P."/>
            <person name="Strausberg R."/>
        </authorList>
    </citation>
    <scope>NUCLEOTIDE SEQUENCE</scope>
    <source>
        <strain evidence="10">USDA</strain>
    </source>
</reference>
<dbReference type="EMBL" id="DS235354">
    <property type="protein sequence ID" value="EEB15084.1"/>
    <property type="molecule type" value="Genomic_DNA"/>
</dbReference>
<dbReference type="PROSITE" id="PS00217">
    <property type="entry name" value="SUGAR_TRANSPORT_2"/>
    <property type="match status" value="1"/>
</dbReference>
<dbReference type="eggNOG" id="KOG0254">
    <property type="taxonomic scope" value="Eukaryota"/>
</dbReference>
<dbReference type="GO" id="GO:0032440">
    <property type="term" value="F:2-alkenal reductase [NAD(P)H] activity"/>
    <property type="evidence" value="ECO:0007669"/>
    <property type="project" value="UniProtKB-EC"/>
</dbReference>
<dbReference type="Gene3D" id="1.20.1250.20">
    <property type="entry name" value="MFS general substrate transporter like domains"/>
    <property type="match status" value="1"/>
</dbReference>
<gene>
    <name evidence="11" type="primary">8231909</name>
    <name evidence="10" type="ORF">Phum_PHUM347550</name>
</gene>
<feature type="transmembrane region" description="Helical" evidence="8">
    <location>
        <begin position="395"/>
        <end position="422"/>
    </location>
</feature>
<dbReference type="CTD" id="8231909"/>
<evidence type="ECO:0000256" key="5">
    <source>
        <dbReference type="ARBA" id="ARBA00022692"/>
    </source>
</evidence>
<dbReference type="EMBL" id="AAZO01004045">
    <property type="status" value="NOT_ANNOTATED_CDS"/>
    <property type="molecule type" value="Genomic_DNA"/>
</dbReference>
<dbReference type="STRING" id="121224.E0VNX8"/>
<keyword evidence="7 8" id="KW-0472">Membrane</keyword>
<feature type="transmembrane region" description="Helical" evidence="8">
    <location>
        <begin position="126"/>
        <end position="146"/>
    </location>
</feature>
<evidence type="ECO:0000256" key="1">
    <source>
        <dbReference type="ARBA" id="ARBA00004651"/>
    </source>
</evidence>
<sequence>MVKECEILNLPFFSFCEPTLRGIFLSTCLFLIRIRWCHSLKNFCYIYNEVMNMVSFTYGTTTGWLAPIQPLLQANYTGTNETSPLGKGAPGLTSEDISWLGGYYCIAGIIATPLYGFLAKTIGRKMTALLAGVPFIITYVLILLATNPAMLFVGRFFAGLGAGGVSVISPMYIGETAEINNRGVLGSYFNLFICVGILSSYIVGSYTSYLILGLYCLFFPILFVLMWFWLPETPIYSLIRNRTDDALNALFKLRGNHRELIEAELSELTSSLKQRNSEQKKVSLMAMLSEPETRKGFIIGGTLMTIQQMSGVSPILNYSVVIFQASGSDISPHLAAITVGALQIFGAVAATLTMERVGRKLLLMISSIGMAISLGLIAIFFYLKTIDYDPEFMKAIGWLPVTSMATYVIVYGLGFGPVPFVLVGEIFKTEARSAATSFSTFMLWFEAFLLLKFYGNLSDAFGTEACFGLFAICSALGAVFTYFYVPETKGKSLETILWMLGGEKPNSYSDEGSPIPLVNLNDKNHIDHQKDDVIEKL</sequence>
<name>E0VNX8_PEDHC</name>
<feature type="transmembrane region" description="Helical" evidence="8">
    <location>
        <begin position="361"/>
        <end position="383"/>
    </location>
</feature>
<dbReference type="InterPro" id="IPR003663">
    <property type="entry name" value="Sugar/inositol_transpt"/>
</dbReference>
<dbReference type="SUPFAM" id="SSF103473">
    <property type="entry name" value="MFS general substrate transporter"/>
    <property type="match status" value="1"/>
</dbReference>
<dbReference type="EnsemblMetazoa" id="PHUM347550-RA">
    <property type="protein sequence ID" value="PHUM347550-PA"/>
    <property type="gene ID" value="PHUM347550"/>
</dbReference>
<evidence type="ECO:0000313" key="10">
    <source>
        <dbReference type="EMBL" id="EEB15084.1"/>
    </source>
</evidence>
<feature type="transmembrane region" description="Helical" evidence="8">
    <location>
        <begin position="97"/>
        <end position="119"/>
    </location>
</feature>
<dbReference type="PANTHER" id="PTHR48021:SF1">
    <property type="entry name" value="GH07001P-RELATED"/>
    <property type="match status" value="1"/>
</dbReference>
<reference evidence="10" key="2">
    <citation type="submission" date="2007-04" db="EMBL/GenBank/DDBJ databases">
        <title>The genome of the human body louse.</title>
        <authorList>
            <consortium name="The Human Body Louse Genome Consortium"/>
            <person name="Kirkness E."/>
            <person name="Walenz B."/>
            <person name="Hass B."/>
            <person name="Bruggner R."/>
            <person name="Strausberg R."/>
        </authorList>
    </citation>
    <scope>NUCLEOTIDE SEQUENCE</scope>
    <source>
        <strain evidence="10">USDA</strain>
    </source>
</reference>
<dbReference type="InterPro" id="IPR050549">
    <property type="entry name" value="MFS_Trehalose_Transporter"/>
</dbReference>
<dbReference type="GO" id="GO:0022857">
    <property type="term" value="F:transmembrane transporter activity"/>
    <property type="evidence" value="ECO:0007669"/>
    <property type="project" value="InterPro"/>
</dbReference>
<evidence type="ECO:0000313" key="12">
    <source>
        <dbReference type="Proteomes" id="UP000009046"/>
    </source>
</evidence>
<dbReference type="AlphaFoldDB" id="E0VNX8"/>
<dbReference type="KEGG" id="phu:Phum_PHUM347550"/>
<keyword evidence="6 8" id="KW-1133">Transmembrane helix</keyword>
<evidence type="ECO:0000256" key="8">
    <source>
        <dbReference type="SAM" id="Phobius"/>
    </source>
</evidence>
<organism>
    <name type="scientific">Pediculus humanus subsp. corporis</name>
    <name type="common">Body louse</name>
    <dbReference type="NCBI Taxonomy" id="121224"/>
    <lineage>
        <taxon>Eukaryota</taxon>
        <taxon>Metazoa</taxon>
        <taxon>Ecdysozoa</taxon>
        <taxon>Arthropoda</taxon>
        <taxon>Hexapoda</taxon>
        <taxon>Insecta</taxon>
        <taxon>Pterygota</taxon>
        <taxon>Neoptera</taxon>
        <taxon>Paraneoptera</taxon>
        <taxon>Psocodea</taxon>
        <taxon>Troctomorpha</taxon>
        <taxon>Phthiraptera</taxon>
        <taxon>Anoplura</taxon>
        <taxon>Pediculidae</taxon>
        <taxon>Pediculus</taxon>
    </lineage>
</organism>
<feature type="transmembrane region" description="Helical" evidence="8">
    <location>
        <begin position="434"/>
        <end position="455"/>
    </location>
</feature>
<keyword evidence="12" id="KW-1185">Reference proteome</keyword>
<feature type="transmembrane region" description="Helical" evidence="8">
    <location>
        <begin position="467"/>
        <end position="485"/>
    </location>
</feature>
<feature type="transmembrane region" description="Helical" evidence="8">
    <location>
        <begin position="44"/>
        <end position="66"/>
    </location>
</feature>
<feature type="transmembrane region" description="Helical" evidence="8">
    <location>
        <begin position="209"/>
        <end position="230"/>
    </location>
</feature>
<dbReference type="PROSITE" id="PS50850">
    <property type="entry name" value="MFS"/>
    <property type="match status" value="1"/>
</dbReference>
<dbReference type="InParanoid" id="E0VNX8"/>
<dbReference type="HOGENOM" id="CLU_001265_30_5_1"/>
<evidence type="ECO:0000256" key="7">
    <source>
        <dbReference type="ARBA" id="ARBA00023136"/>
    </source>
</evidence>
<keyword evidence="10" id="KW-0560">Oxidoreductase</keyword>
<evidence type="ECO:0000256" key="4">
    <source>
        <dbReference type="ARBA" id="ARBA00022597"/>
    </source>
</evidence>
<dbReference type="PRINTS" id="PR00171">
    <property type="entry name" value="SUGRTRNSPORT"/>
</dbReference>
<dbReference type="InterPro" id="IPR036259">
    <property type="entry name" value="MFS_trans_sf"/>
</dbReference>
<dbReference type="GO" id="GO:0005886">
    <property type="term" value="C:plasma membrane"/>
    <property type="evidence" value="ECO:0007669"/>
    <property type="project" value="UniProtKB-SubCell"/>
</dbReference>
<keyword evidence="4 10" id="KW-0762">Sugar transport</keyword>
<keyword evidence="2" id="KW-0813">Transport</keyword>
<dbReference type="Proteomes" id="UP000009046">
    <property type="component" value="Unassembled WGS sequence"/>
</dbReference>
<comment type="subcellular location">
    <subcellularLocation>
        <location evidence="1">Cell membrane</location>
        <topology evidence="1">Multi-pass membrane protein</topology>
    </subcellularLocation>
</comment>